<protein>
    <submittedName>
        <fullName evidence="1">Uncharacterized protein</fullName>
    </submittedName>
</protein>
<evidence type="ECO:0000313" key="1">
    <source>
        <dbReference type="EMBL" id="CCL99907.1"/>
    </source>
</evidence>
<proteinExistence type="predicted"/>
<accession>J4HU46</accession>
<dbReference type="GeneID" id="24094818"/>
<sequence>MQVKQPPVPPSSLPIILLSPPPLYLDTMAWRALEDIPYSKGNLKDTRALDRTGLRLVKQSRPTLLTEKEIACITASLEHRLQDEGKHYSCFYIFCEGEPPDDLDRSFNGDIWINTSLHSQSIHFCASNDRWTKWRHDDDDFDMEHPFFAIAIFGWQFAG</sequence>
<name>J4HU46_9APHY</name>
<dbReference type="RefSeq" id="XP_012179190.1">
    <property type="nucleotide sequence ID" value="XM_012323800.1"/>
</dbReference>
<dbReference type="EMBL" id="HE796956">
    <property type="protein sequence ID" value="CCL99907.1"/>
    <property type="molecule type" value="Genomic_DNA"/>
</dbReference>
<keyword evidence="2" id="KW-1185">Reference proteome</keyword>
<evidence type="ECO:0000313" key="2">
    <source>
        <dbReference type="Proteomes" id="UP000006352"/>
    </source>
</evidence>
<dbReference type="Proteomes" id="UP000006352">
    <property type="component" value="Unassembled WGS sequence"/>
</dbReference>
<dbReference type="InParanoid" id="J4HU46"/>
<dbReference type="HOGENOM" id="CLU_1660784_0_0_1"/>
<dbReference type="AlphaFoldDB" id="J4HU46"/>
<organism evidence="1 2">
    <name type="scientific">Fibroporia radiculosa</name>
    <dbReference type="NCBI Taxonomy" id="599839"/>
    <lineage>
        <taxon>Eukaryota</taxon>
        <taxon>Fungi</taxon>
        <taxon>Dikarya</taxon>
        <taxon>Basidiomycota</taxon>
        <taxon>Agaricomycotina</taxon>
        <taxon>Agaricomycetes</taxon>
        <taxon>Polyporales</taxon>
        <taxon>Fibroporiaceae</taxon>
        <taxon>Fibroporia</taxon>
    </lineage>
</organism>
<gene>
    <name evidence="1" type="ORF">FIBRA_01932</name>
</gene>
<reference evidence="1 2" key="1">
    <citation type="journal article" date="2012" name="Appl. Environ. Microbiol.">
        <title>Short-read sequencing for genomic analysis of the brown rot fungus Fibroporia radiculosa.</title>
        <authorList>
            <person name="Tang J.D."/>
            <person name="Perkins A.D."/>
            <person name="Sonstegard T.S."/>
            <person name="Schroeder S.G."/>
            <person name="Burgess S.C."/>
            <person name="Diehl S.V."/>
        </authorList>
    </citation>
    <scope>NUCLEOTIDE SEQUENCE [LARGE SCALE GENOMIC DNA]</scope>
    <source>
        <strain evidence="1 2">TFFH 294</strain>
    </source>
</reference>